<protein>
    <recommendedName>
        <fullName evidence="3">Rabaptin coiled-coil domain-containing protein</fullName>
    </recommendedName>
</protein>
<name>H2XJG0_CIOIN</name>
<feature type="region of interest" description="Disordered" evidence="2">
    <location>
        <begin position="148"/>
        <end position="174"/>
    </location>
</feature>
<feature type="domain" description="Rabaptin coiled-coil" evidence="3">
    <location>
        <begin position="15"/>
        <end position="225"/>
    </location>
</feature>
<dbReference type="STRING" id="7719.ENSCINP00000029792"/>
<dbReference type="PANTHER" id="PTHR31179:SF7">
    <property type="entry name" value="FYVE-TYPE DOMAIN-CONTAINING PROTEIN"/>
    <property type="match status" value="1"/>
</dbReference>
<evidence type="ECO:0000259" key="3">
    <source>
        <dbReference type="Pfam" id="PF03528"/>
    </source>
</evidence>
<reference evidence="4" key="3">
    <citation type="submission" date="2025-08" db="UniProtKB">
        <authorList>
            <consortium name="Ensembl"/>
        </authorList>
    </citation>
    <scope>IDENTIFICATION</scope>
</reference>
<dbReference type="PRINTS" id="PR01432">
    <property type="entry name" value="RABAPTIN"/>
</dbReference>
<feature type="region of interest" description="Disordered" evidence="2">
    <location>
        <begin position="343"/>
        <end position="368"/>
    </location>
</feature>
<dbReference type="Ensembl" id="ENSCINT00000034743.1">
    <property type="protein sequence ID" value="ENSCINP00000029792.1"/>
    <property type="gene ID" value="ENSCING00000025054.1"/>
</dbReference>
<evidence type="ECO:0000256" key="1">
    <source>
        <dbReference type="SAM" id="Coils"/>
    </source>
</evidence>
<evidence type="ECO:0000313" key="4">
    <source>
        <dbReference type="Ensembl" id="ENSCINP00000029792.1"/>
    </source>
</evidence>
<organism evidence="4 5">
    <name type="scientific">Ciona intestinalis</name>
    <name type="common">Transparent sea squirt</name>
    <name type="synonym">Ascidia intestinalis</name>
    <dbReference type="NCBI Taxonomy" id="7719"/>
    <lineage>
        <taxon>Eukaryota</taxon>
        <taxon>Metazoa</taxon>
        <taxon>Chordata</taxon>
        <taxon>Tunicata</taxon>
        <taxon>Ascidiacea</taxon>
        <taxon>Phlebobranchia</taxon>
        <taxon>Cionidae</taxon>
        <taxon>Ciona</taxon>
    </lineage>
</organism>
<dbReference type="HOGENOM" id="CLU_753435_0_0_1"/>
<accession>H2XJG0</accession>
<sequence>MDEPGPSNHSSLLEDTSIEMQLMEAQACIARMKQEKIQLETDFEFKRSRIKELYFAKETTIREQNAKLFEASKQISEQQQQFELLKEESENIKMIASVSENTKQEAVEELNKHHLQEIESLRCVLQDSMEEQRVDLLRQFEQERRRWEDERSRIERERDDAVAGSMKREDDEQDMEDQELEASMMKAQEEAEKLKSVVLPLEKEIKDLKSKLVEMEERLRQFQNAEKDSKPKYVNINIGVTEADNIASDNLQHVAAALENCELTEQDTPSSQHAMVGKPASMLHEVIEHDTISMSSTSSTPGATLSIVDDTSCNRVNSAPQLNLIGRESKPLNESNTVVDWTELPSQTSRKASKVSVNLFEEEPSPEQ</sequence>
<keyword evidence="5" id="KW-1185">Reference proteome</keyword>
<dbReference type="InParanoid" id="H2XJG0"/>
<dbReference type="InterPro" id="IPR018514">
    <property type="entry name" value="Rabaptin_CC"/>
</dbReference>
<dbReference type="GO" id="GO:0006897">
    <property type="term" value="P:endocytosis"/>
    <property type="evidence" value="ECO:0007669"/>
    <property type="project" value="InterPro"/>
</dbReference>
<dbReference type="PANTHER" id="PTHR31179">
    <property type="entry name" value="RAB GTPASE-BINDING EFFECTOR PROTEIN"/>
    <property type="match status" value="1"/>
</dbReference>
<dbReference type="Pfam" id="PF03528">
    <property type="entry name" value="Rabaptin"/>
    <property type="match status" value="1"/>
</dbReference>
<dbReference type="AlphaFoldDB" id="H2XJG0"/>
<reference evidence="5" key="1">
    <citation type="journal article" date="2002" name="Science">
        <title>The draft genome of Ciona intestinalis: insights into chordate and vertebrate origins.</title>
        <authorList>
            <person name="Dehal P."/>
            <person name="Satou Y."/>
            <person name="Campbell R.K."/>
            <person name="Chapman J."/>
            <person name="Degnan B."/>
            <person name="De Tomaso A."/>
            <person name="Davidson B."/>
            <person name="Di Gregorio A."/>
            <person name="Gelpke M."/>
            <person name="Goodstein D.M."/>
            <person name="Harafuji N."/>
            <person name="Hastings K.E."/>
            <person name="Ho I."/>
            <person name="Hotta K."/>
            <person name="Huang W."/>
            <person name="Kawashima T."/>
            <person name="Lemaire P."/>
            <person name="Martinez D."/>
            <person name="Meinertzhagen I.A."/>
            <person name="Necula S."/>
            <person name="Nonaka M."/>
            <person name="Putnam N."/>
            <person name="Rash S."/>
            <person name="Saiga H."/>
            <person name="Satake M."/>
            <person name="Terry A."/>
            <person name="Yamada L."/>
            <person name="Wang H.G."/>
            <person name="Awazu S."/>
            <person name="Azumi K."/>
            <person name="Boore J."/>
            <person name="Branno M."/>
            <person name="Chin-Bow S."/>
            <person name="DeSantis R."/>
            <person name="Doyle S."/>
            <person name="Francino P."/>
            <person name="Keys D.N."/>
            <person name="Haga S."/>
            <person name="Hayashi H."/>
            <person name="Hino K."/>
            <person name="Imai K.S."/>
            <person name="Inaba K."/>
            <person name="Kano S."/>
            <person name="Kobayashi K."/>
            <person name="Kobayashi M."/>
            <person name="Lee B.I."/>
            <person name="Makabe K.W."/>
            <person name="Manohar C."/>
            <person name="Matassi G."/>
            <person name="Medina M."/>
            <person name="Mochizuki Y."/>
            <person name="Mount S."/>
            <person name="Morishita T."/>
            <person name="Miura S."/>
            <person name="Nakayama A."/>
            <person name="Nishizaka S."/>
            <person name="Nomoto H."/>
            <person name="Ohta F."/>
            <person name="Oishi K."/>
            <person name="Rigoutsos I."/>
            <person name="Sano M."/>
            <person name="Sasaki A."/>
            <person name="Sasakura Y."/>
            <person name="Shoguchi E."/>
            <person name="Shin-i T."/>
            <person name="Spagnuolo A."/>
            <person name="Stainier D."/>
            <person name="Suzuki M.M."/>
            <person name="Tassy O."/>
            <person name="Takatori N."/>
            <person name="Tokuoka M."/>
            <person name="Yagi K."/>
            <person name="Yoshizaki F."/>
            <person name="Wada S."/>
            <person name="Zhang C."/>
            <person name="Hyatt P.D."/>
            <person name="Larimer F."/>
            <person name="Detter C."/>
            <person name="Doggett N."/>
            <person name="Glavina T."/>
            <person name="Hawkins T."/>
            <person name="Richardson P."/>
            <person name="Lucas S."/>
            <person name="Kohara Y."/>
            <person name="Levine M."/>
            <person name="Satoh N."/>
            <person name="Rokhsar D.S."/>
        </authorList>
    </citation>
    <scope>NUCLEOTIDE SEQUENCE [LARGE SCALE GENOMIC DNA]</scope>
</reference>
<evidence type="ECO:0000313" key="5">
    <source>
        <dbReference type="Proteomes" id="UP000008144"/>
    </source>
</evidence>
<dbReference type="InterPro" id="IPR003914">
    <property type="entry name" value="Rabaptin"/>
</dbReference>
<feature type="coiled-coil region" evidence="1">
    <location>
        <begin position="22"/>
        <end position="88"/>
    </location>
</feature>
<reference evidence="4" key="4">
    <citation type="submission" date="2025-09" db="UniProtKB">
        <authorList>
            <consortium name="Ensembl"/>
        </authorList>
    </citation>
    <scope>IDENTIFICATION</scope>
</reference>
<evidence type="ECO:0000256" key="2">
    <source>
        <dbReference type="SAM" id="MobiDB-lite"/>
    </source>
</evidence>
<dbReference type="Proteomes" id="UP000008144">
    <property type="component" value="Chromosome 11"/>
</dbReference>
<reference evidence="4" key="2">
    <citation type="journal article" date="2008" name="Genome Biol.">
        <title>Improved genome assembly and evidence-based global gene model set for the chordate Ciona intestinalis: new insight into intron and operon populations.</title>
        <authorList>
            <person name="Satou Y."/>
            <person name="Mineta K."/>
            <person name="Ogasawara M."/>
            <person name="Sasakura Y."/>
            <person name="Shoguchi E."/>
            <person name="Ueno K."/>
            <person name="Yamada L."/>
            <person name="Matsumoto J."/>
            <person name="Wasserscheid J."/>
            <person name="Dewar K."/>
            <person name="Wiley G.B."/>
            <person name="Macmil S.L."/>
            <person name="Roe B.A."/>
            <person name="Zeller R.W."/>
            <person name="Hastings K.E."/>
            <person name="Lemaire P."/>
            <person name="Lindquist E."/>
            <person name="Endo T."/>
            <person name="Hotta K."/>
            <person name="Inaba K."/>
        </authorList>
    </citation>
    <scope>NUCLEOTIDE SEQUENCE [LARGE SCALE GENOMIC DNA]</scope>
    <source>
        <strain evidence="4">wild type</strain>
    </source>
</reference>
<keyword evidence="1" id="KW-0175">Coiled coil</keyword>
<feature type="compositionally biased region" description="Basic and acidic residues" evidence="2">
    <location>
        <begin position="148"/>
        <end position="170"/>
    </location>
</feature>
<dbReference type="GO" id="GO:0005096">
    <property type="term" value="F:GTPase activator activity"/>
    <property type="evidence" value="ECO:0007669"/>
    <property type="project" value="InterPro"/>
</dbReference>
<dbReference type="GO" id="GO:0008083">
    <property type="term" value="F:growth factor activity"/>
    <property type="evidence" value="ECO:0007669"/>
    <property type="project" value="InterPro"/>
</dbReference>
<proteinExistence type="predicted"/>
<dbReference type="EMBL" id="EAAA01000677">
    <property type="status" value="NOT_ANNOTATED_CDS"/>
    <property type="molecule type" value="Genomic_DNA"/>
</dbReference>
<dbReference type="GeneTree" id="ENSGT00530000063743"/>